<dbReference type="AlphaFoldDB" id="A0A9Q3DMF3"/>
<evidence type="ECO:0000313" key="2">
    <source>
        <dbReference type="Proteomes" id="UP000765509"/>
    </source>
</evidence>
<dbReference type="EMBL" id="AVOT02018728">
    <property type="protein sequence ID" value="MBW0505844.1"/>
    <property type="molecule type" value="Genomic_DNA"/>
</dbReference>
<dbReference type="OrthoDB" id="2506823at2759"/>
<dbReference type="Proteomes" id="UP000765509">
    <property type="component" value="Unassembled WGS sequence"/>
</dbReference>
<proteinExistence type="predicted"/>
<accession>A0A9Q3DMF3</accession>
<reference evidence="1" key="1">
    <citation type="submission" date="2021-03" db="EMBL/GenBank/DDBJ databases">
        <title>Draft genome sequence of rust myrtle Austropuccinia psidii MF-1, a brazilian biotype.</title>
        <authorList>
            <person name="Quecine M.C."/>
            <person name="Pachon D.M.R."/>
            <person name="Bonatelli M.L."/>
            <person name="Correr F.H."/>
            <person name="Franceschini L.M."/>
            <person name="Leite T.F."/>
            <person name="Margarido G.R.A."/>
            <person name="Almeida C.A."/>
            <person name="Ferrarezi J.A."/>
            <person name="Labate C.A."/>
        </authorList>
    </citation>
    <scope>NUCLEOTIDE SEQUENCE</scope>
    <source>
        <strain evidence="1">MF-1</strain>
    </source>
</reference>
<evidence type="ECO:0000313" key="1">
    <source>
        <dbReference type="EMBL" id="MBW0505844.1"/>
    </source>
</evidence>
<organism evidence="1 2">
    <name type="scientific">Austropuccinia psidii MF-1</name>
    <dbReference type="NCBI Taxonomy" id="1389203"/>
    <lineage>
        <taxon>Eukaryota</taxon>
        <taxon>Fungi</taxon>
        <taxon>Dikarya</taxon>
        <taxon>Basidiomycota</taxon>
        <taxon>Pucciniomycotina</taxon>
        <taxon>Pucciniomycetes</taxon>
        <taxon>Pucciniales</taxon>
        <taxon>Sphaerophragmiaceae</taxon>
        <taxon>Austropuccinia</taxon>
    </lineage>
</organism>
<protein>
    <submittedName>
        <fullName evidence="1">Uncharacterized protein</fullName>
    </submittedName>
</protein>
<sequence length="175" mass="19847">MDLIHAKGAEMQKIKPSRGKGYTDRESLITNIVINSITSNLHLDSGSFCTCGGKDYLDRICSNSRESLLPIEVIKFNSASKDMHLLGIFEAGMIFPHPAGSLRFKVVLVVMNNCTSKHFIFGNDYLNIYGLDIHNHKDRYFAIGESKRQKFAFPPEKREITVIRQLKNVNEEKIV</sequence>
<gene>
    <name evidence="1" type="ORF">O181_045559</name>
</gene>
<comment type="caution">
    <text evidence="1">The sequence shown here is derived from an EMBL/GenBank/DDBJ whole genome shotgun (WGS) entry which is preliminary data.</text>
</comment>
<keyword evidence="2" id="KW-1185">Reference proteome</keyword>
<name>A0A9Q3DMF3_9BASI</name>